<dbReference type="PATRIC" id="fig|1365248.3.peg.150"/>
<proteinExistence type="predicted"/>
<sequence length="172" mass="20200">MTKRYMKELAKNAAPLLLVLYCLIGVFPILQYSYLNHEPFIFTFKYVGPLLLLAFLYFYWSNLQYQKLLIKIALIFQVIMKVFFITTMTTGYILLFNDLSSKPETSCFSGNVTDKWKNSESLFFTDYNFKLKDRNTGVVESLNVTKKDFDQHKVGELYSECFKEGVFGIRFK</sequence>
<comment type="caution">
    <text evidence="2">The sequence shown here is derived from an EMBL/GenBank/DDBJ whole genome shotgun (WGS) entry which is preliminary data.</text>
</comment>
<dbReference type="EMBL" id="AUYC01000002">
    <property type="protein sequence ID" value="KZN68240.1"/>
    <property type="molecule type" value="Genomic_DNA"/>
</dbReference>
<accession>A0A161YYC5</accession>
<keyword evidence="1" id="KW-0472">Membrane</keyword>
<name>A0A161YYC5_9GAMM</name>
<evidence type="ECO:0000313" key="2">
    <source>
        <dbReference type="EMBL" id="KZN68240.1"/>
    </source>
</evidence>
<organism evidence="2 3">
    <name type="scientific">Pseudoalteromonas luteoviolacea CPMOR-1</name>
    <dbReference type="NCBI Taxonomy" id="1365248"/>
    <lineage>
        <taxon>Bacteria</taxon>
        <taxon>Pseudomonadati</taxon>
        <taxon>Pseudomonadota</taxon>
        <taxon>Gammaproteobacteria</taxon>
        <taxon>Alteromonadales</taxon>
        <taxon>Pseudoalteromonadaceae</taxon>
        <taxon>Pseudoalteromonas</taxon>
    </lineage>
</organism>
<evidence type="ECO:0000256" key="1">
    <source>
        <dbReference type="SAM" id="Phobius"/>
    </source>
</evidence>
<keyword evidence="1" id="KW-1133">Transmembrane helix</keyword>
<evidence type="ECO:0000313" key="3">
    <source>
        <dbReference type="Proteomes" id="UP000076486"/>
    </source>
</evidence>
<dbReference type="Proteomes" id="UP000076486">
    <property type="component" value="Unassembled WGS sequence"/>
</dbReference>
<feature type="transmembrane region" description="Helical" evidence="1">
    <location>
        <begin position="72"/>
        <end position="95"/>
    </location>
</feature>
<feature type="transmembrane region" description="Helical" evidence="1">
    <location>
        <begin position="40"/>
        <end position="60"/>
    </location>
</feature>
<dbReference type="AlphaFoldDB" id="A0A161YYC5"/>
<protein>
    <submittedName>
        <fullName evidence="2">Uncharacterized protein</fullName>
    </submittedName>
</protein>
<feature type="transmembrane region" description="Helical" evidence="1">
    <location>
        <begin position="12"/>
        <end position="34"/>
    </location>
</feature>
<keyword evidence="1" id="KW-0812">Transmembrane</keyword>
<gene>
    <name evidence="2" type="ORF">N473_07390</name>
</gene>
<reference evidence="2 3" key="1">
    <citation type="submission" date="2013-07" db="EMBL/GenBank/DDBJ databases">
        <title>Comparative Genomic and Metabolomic Analysis of Twelve Strains of Pseudoalteromonas luteoviolacea.</title>
        <authorList>
            <person name="Vynne N.G."/>
            <person name="Mansson M."/>
            <person name="Gram L."/>
        </authorList>
    </citation>
    <scope>NUCLEOTIDE SEQUENCE [LARGE SCALE GENOMIC DNA]</scope>
    <source>
        <strain evidence="2 3">CPMOR-1</strain>
    </source>
</reference>